<sequence>MCILYANLLIFFILFLIAGPYKKDGFAYTKQI</sequence>
<comment type="caution">
    <text evidence="1">The sequence shown here is derived from an EMBL/GenBank/DDBJ whole genome shotgun (WGS) entry which is preliminary data.</text>
</comment>
<reference evidence="1 2" key="1">
    <citation type="submission" date="2018-03" db="EMBL/GenBank/DDBJ databases">
        <title>Genomic Encyclopedia of Type Strains, Phase III (KMG-III): the genomes of soil and plant-associated and newly described type strains.</title>
        <authorList>
            <person name="Whitman W."/>
        </authorList>
    </citation>
    <scope>NUCLEOTIDE SEQUENCE [LARGE SCALE GENOMIC DNA]</scope>
    <source>
        <strain evidence="1 2">CGMCC 1.12700</strain>
    </source>
</reference>
<dbReference type="AlphaFoldDB" id="A0A2P8CX35"/>
<proteinExistence type="predicted"/>
<organism evidence="1 2">
    <name type="scientific">Taibaiella chishuiensis</name>
    <dbReference type="NCBI Taxonomy" id="1434707"/>
    <lineage>
        <taxon>Bacteria</taxon>
        <taxon>Pseudomonadati</taxon>
        <taxon>Bacteroidota</taxon>
        <taxon>Chitinophagia</taxon>
        <taxon>Chitinophagales</taxon>
        <taxon>Chitinophagaceae</taxon>
        <taxon>Taibaiella</taxon>
    </lineage>
</organism>
<dbReference type="EMBL" id="PYGD01000011">
    <property type="protein sequence ID" value="PSK89535.1"/>
    <property type="molecule type" value="Genomic_DNA"/>
</dbReference>
<accession>A0A2P8CX35</accession>
<evidence type="ECO:0000313" key="2">
    <source>
        <dbReference type="Proteomes" id="UP000240572"/>
    </source>
</evidence>
<name>A0A2P8CX35_9BACT</name>
<keyword evidence="2" id="KW-1185">Reference proteome</keyword>
<dbReference type="Proteomes" id="UP000240572">
    <property type="component" value="Unassembled WGS sequence"/>
</dbReference>
<gene>
    <name evidence="1" type="ORF">B0I18_11190</name>
</gene>
<evidence type="ECO:0000313" key="1">
    <source>
        <dbReference type="EMBL" id="PSK89535.1"/>
    </source>
</evidence>
<protein>
    <submittedName>
        <fullName evidence="1">Uncharacterized protein</fullName>
    </submittedName>
</protein>